<dbReference type="Pfam" id="PF25888">
    <property type="entry name" value="WHD_DnaB"/>
    <property type="match status" value="1"/>
</dbReference>
<feature type="domain" description="Replicative helicase loading/DNA remodeling protein DnaB N-terminal winged helix" evidence="4">
    <location>
        <begin position="10"/>
        <end position="242"/>
    </location>
</feature>
<keyword evidence="5" id="KW-0067">ATP-binding</keyword>
<dbReference type="InterPro" id="IPR006343">
    <property type="entry name" value="DnaB/C_C"/>
</dbReference>
<evidence type="ECO:0000313" key="6">
    <source>
        <dbReference type="Proteomes" id="UP000460949"/>
    </source>
</evidence>
<keyword evidence="5" id="KW-0547">Nucleotide-binding</keyword>
<gene>
    <name evidence="5" type="ORF">GLW04_08915</name>
</gene>
<dbReference type="Proteomes" id="UP000460949">
    <property type="component" value="Unassembled WGS sequence"/>
</dbReference>
<dbReference type="InterPro" id="IPR034829">
    <property type="entry name" value="DnaD-like_sf"/>
</dbReference>
<evidence type="ECO:0000313" key="5">
    <source>
        <dbReference type="EMBL" id="MYL20004.1"/>
    </source>
</evidence>
<proteinExistence type="inferred from homology"/>
<dbReference type="GO" id="GO:0004386">
    <property type="term" value="F:helicase activity"/>
    <property type="evidence" value="ECO:0007669"/>
    <property type="project" value="UniProtKB-KW"/>
</dbReference>
<dbReference type="Gene3D" id="1.10.10.630">
    <property type="entry name" value="DnaD domain-like"/>
    <property type="match status" value="1"/>
</dbReference>
<protein>
    <submittedName>
        <fullName evidence="5">Helicase DnaB</fullName>
    </submittedName>
</protein>
<evidence type="ECO:0000259" key="4">
    <source>
        <dbReference type="Pfam" id="PF25888"/>
    </source>
</evidence>
<comment type="caution">
    <text evidence="5">The sequence shown here is derived from an EMBL/GenBank/DDBJ whole genome shotgun (WGS) entry which is preliminary data.</text>
</comment>
<dbReference type="InterPro" id="IPR058660">
    <property type="entry name" value="WHD_DnaB"/>
</dbReference>
<feature type="region of interest" description="Disordered" evidence="2">
    <location>
        <begin position="394"/>
        <end position="438"/>
    </location>
</feature>
<evidence type="ECO:0000256" key="2">
    <source>
        <dbReference type="SAM" id="MobiDB-lite"/>
    </source>
</evidence>
<evidence type="ECO:0000256" key="1">
    <source>
        <dbReference type="ARBA" id="ARBA00093462"/>
    </source>
</evidence>
<dbReference type="RefSeq" id="WP_160836321.1">
    <property type="nucleotide sequence ID" value="NZ_JAIVAK010000002.1"/>
</dbReference>
<comment type="similarity">
    <text evidence="1">Belongs to the DnaB/DnaD family.</text>
</comment>
<feature type="domain" description="DnaB/C C-terminal" evidence="3">
    <location>
        <begin position="319"/>
        <end position="383"/>
    </location>
</feature>
<name>A0A845E2V7_9BACI</name>
<dbReference type="EMBL" id="WMET01000001">
    <property type="protein sequence ID" value="MYL20004.1"/>
    <property type="molecule type" value="Genomic_DNA"/>
</dbReference>
<feature type="compositionally biased region" description="Basic and acidic residues" evidence="2">
    <location>
        <begin position="406"/>
        <end position="423"/>
    </location>
</feature>
<keyword evidence="5" id="KW-0378">Hydrolase</keyword>
<accession>A0A845E2V7</accession>
<dbReference type="AlphaFoldDB" id="A0A845E2V7"/>
<reference evidence="5 6" key="1">
    <citation type="submission" date="2019-11" db="EMBL/GenBank/DDBJ databases">
        <title>Genome sequences of 17 halophilic strains isolated from different environments.</title>
        <authorList>
            <person name="Furrow R.E."/>
        </authorList>
    </citation>
    <scope>NUCLEOTIDE SEQUENCE [LARGE SCALE GENOMIC DNA]</scope>
    <source>
        <strain evidence="5 6">22511_23_Filter</strain>
    </source>
</reference>
<keyword evidence="5" id="KW-0347">Helicase</keyword>
<organism evidence="5 6">
    <name type="scientific">Halobacillus litoralis</name>
    <dbReference type="NCBI Taxonomy" id="45668"/>
    <lineage>
        <taxon>Bacteria</taxon>
        <taxon>Bacillati</taxon>
        <taxon>Bacillota</taxon>
        <taxon>Bacilli</taxon>
        <taxon>Bacillales</taxon>
        <taxon>Bacillaceae</taxon>
        <taxon>Halobacillus</taxon>
    </lineage>
</organism>
<dbReference type="Pfam" id="PF07261">
    <property type="entry name" value="DnaB_2"/>
    <property type="match status" value="1"/>
</dbReference>
<sequence length="451" mass="52134">MNHSIGRLLPVDGFKVRNSGEMPRNFHRSLSHLYQPIVGRLAVSLYHLLLSEADLADQDAVQTHHSLMAYLSAPLDKIYEARGRLEALGLLRTYRSKEESEQTIYIYAVHPPFTPEEFFQDDMLALLLTHELGQDKYEQVKSRFVKPEPSVEGYEEITASFDAVFHHKMMESVQRETEVMAEQKRSQEYRGPRTSEGRVDFTWLRQALHKRMYPSERILTGRNKKLIVQLASLYDLSNVELEKAVTWAIDENHCLVEEEFKAACHDFMKEEKTGQHASVDDREKWTSMEKGTTGSKEDQFVEMLEQISPRELLEDLSNGNRASEQDLKLIRDVMTEQGMTAGVMNVLVHYVMLKTDMKLSKSYMEKIASHWARKNVTTVRQAMNLAKAEHQKYQQWGRQKTQKRASQKDEVIPVWFNKEEEKQPTAASSAEPQVDKEDIAARIARLTNRGN</sequence>
<evidence type="ECO:0000259" key="3">
    <source>
        <dbReference type="Pfam" id="PF07261"/>
    </source>
</evidence>